<protein>
    <submittedName>
        <fullName evidence="4">Uncharacterized protein</fullName>
    </submittedName>
</protein>
<evidence type="ECO:0000313" key="6">
    <source>
        <dbReference type="EMBL" id="KAG3205077.1"/>
    </source>
</evidence>
<organism evidence="4 7">
    <name type="scientific">Phytophthora cactorum</name>
    <dbReference type="NCBI Taxonomy" id="29920"/>
    <lineage>
        <taxon>Eukaryota</taxon>
        <taxon>Sar</taxon>
        <taxon>Stramenopiles</taxon>
        <taxon>Oomycota</taxon>
        <taxon>Peronosporomycetes</taxon>
        <taxon>Peronosporales</taxon>
        <taxon>Peronosporaceae</taxon>
        <taxon>Phytophthora</taxon>
    </lineage>
</organism>
<dbReference type="EMBL" id="RCMI01001135">
    <property type="protein sequence ID" value="KAG2889957.1"/>
    <property type="molecule type" value="Genomic_DNA"/>
</dbReference>
<dbReference type="EMBL" id="RCMG01000657">
    <property type="protein sequence ID" value="KAG2850772.1"/>
    <property type="molecule type" value="Genomic_DNA"/>
</dbReference>
<dbReference type="Proteomes" id="UP000774804">
    <property type="component" value="Unassembled WGS sequence"/>
</dbReference>
<evidence type="ECO:0000313" key="5">
    <source>
        <dbReference type="EMBL" id="KAG2986790.1"/>
    </source>
</evidence>
<gene>
    <name evidence="3" type="ORF">PC113_g16478</name>
    <name evidence="4" type="ORF">PC115_g19609</name>
    <name evidence="5" type="ORF">PC118_g7638</name>
    <name evidence="6" type="ORF">PC129_g22248</name>
</gene>
<evidence type="ECO:0000313" key="4">
    <source>
        <dbReference type="EMBL" id="KAG2889957.1"/>
    </source>
</evidence>
<dbReference type="Proteomes" id="UP000697107">
    <property type="component" value="Unassembled WGS sequence"/>
</dbReference>
<reference evidence="4" key="1">
    <citation type="submission" date="2018-10" db="EMBL/GenBank/DDBJ databases">
        <title>Effector identification in a new, highly contiguous assembly of the strawberry crown rot pathogen Phytophthora cactorum.</title>
        <authorList>
            <person name="Armitage A.D."/>
            <person name="Nellist C.F."/>
            <person name="Bates H."/>
            <person name="Vickerstaff R.J."/>
            <person name="Harrison R.J."/>
        </authorList>
    </citation>
    <scope>NUCLEOTIDE SEQUENCE</scope>
    <source>
        <strain evidence="3">15-7</strain>
        <strain evidence="4">4032</strain>
        <strain evidence="5">P415</strain>
        <strain evidence="6">P421</strain>
    </source>
</reference>
<evidence type="ECO:0000313" key="3">
    <source>
        <dbReference type="EMBL" id="KAG2850772.1"/>
    </source>
</evidence>
<dbReference type="EMBL" id="RCML01000185">
    <property type="protein sequence ID" value="KAG2986790.1"/>
    <property type="molecule type" value="Genomic_DNA"/>
</dbReference>
<name>A0A8T1AYI5_9STRA</name>
<keyword evidence="2" id="KW-1133">Transmembrane helix</keyword>
<dbReference type="AlphaFoldDB" id="A0A8T1AYI5"/>
<feature type="region of interest" description="Disordered" evidence="1">
    <location>
        <begin position="1"/>
        <end position="24"/>
    </location>
</feature>
<feature type="transmembrane region" description="Helical" evidence="2">
    <location>
        <begin position="84"/>
        <end position="107"/>
    </location>
</feature>
<evidence type="ECO:0000313" key="7">
    <source>
        <dbReference type="Proteomes" id="UP000774804"/>
    </source>
</evidence>
<dbReference type="Proteomes" id="UP000760860">
    <property type="component" value="Unassembled WGS sequence"/>
</dbReference>
<proteinExistence type="predicted"/>
<evidence type="ECO:0000256" key="2">
    <source>
        <dbReference type="SAM" id="Phobius"/>
    </source>
</evidence>
<dbReference type="EMBL" id="RCMV01002001">
    <property type="protein sequence ID" value="KAG3205077.1"/>
    <property type="molecule type" value="Genomic_DNA"/>
</dbReference>
<keyword evidence="2" id="KW-0812">Transmembrane</keyword>
<evidence type="ECO:0000256" key="1">
    <source>
        <dbReference type="SAM" id="MobiDB-lite"/>
    </source>
</evidence>
<feature type="compositionally biased region" description="Low complexity" evidence="1">
    <location>
        <begin position="8"/>
        <end position="18"/>
    </location>
</feature>
<accession>A0A8T1AYI5</accession>
<keyword evidence="2" id="KW-0472">Membrane</keyword>
<comment type="caution">
    <text evidence="4">The sequence shown here is derived from an EMBL/GenBank/DDBJ whole genome shotgun (WGS) entry which is preliminary data.</text>
</comment>
<sequence length="108" mass="10489">MDIGLGGAKPSSGAASGLGSTGEHRLGGAAAHRLGSSVSHGLGAVGSAHGHSVGGCAHELGAIMAVLLEESPAKQRLVGHPAMLVPVLLVALAALQYLDLAATLLIAD</sequence>
<dbReference type="Proteomes" id="UP000735874">
    <property type="component" value="Unassembled WGS sequence"/>
</dbReference>